<reference evidence="6 7" key="1">
    <citation type="submission" date="2020-02" db="EMBL/GenBank/DDBJ databases">
        <title>A chromosome-scale genome assembly of the black bullhead catfish (Ameiurus melas).</title>
        <authorList>
            <person name="Wen M."/>
            <person name="Zham M."/>
            <person name="Cabau C."/>
            <person name="Klopp C."/>
            <person name="Donnadieu C."/>
            <person name="Roques C."/>
            <person name="Bouchez O."/>
            <person name="Lampietro C."/>
            <person name="Jouanno E."/>
            <person name="Herpin A."/>
            <person name="Louis A."/>
            <person name="Berthelot C."/>
            <person name="Parey E."/>
            <person name="Roest-Crollius H."/>
            <person name="Braasch I."/>
            <person name="Postlethwait J."/>
            <person name="Robinson-Rechavi M."/>
            <person name="Echchiki A."/>
            <person name="Begum T."/>
            <person name="Montfort J."/>
            <person name="Schartl M."/>
            <person name="Bobe J."/>
            <person name="Guiguen Y."/>
        </authorList>
    </citation>
    <scope>NUCLEOTIDE SEQUENCE [LARGE SCALE GENOMIC DNA]</scope>
    <source>
        <strain evidence="6">M_S1</strain>
        <tissue evidence="6">Blood</tissue>
    </source>
</reference>
<dbReference type="Proteomes" id="UP000593565">
    <property type="component" value="Unassembled WGS sequence"/>
</dbReference>
<feature type="compositionally biased region" description="Polar residues" evidence="4">
    <location>
        <begin position="334"/>
        <end position="368"/>
    </location>
</feature>
<evidence type="ECO:0000256" key="4">
    <source>
        <dbReference type="SAM" id="MobiDB-lite"/>
    </source>
</evidence>
<accession>A0A7J6A4Y4</accession>
<evidence type="ECO:0000259" key="5">
    <source>
        <dbReference type="PROSITE" id="PS51011"/>
    </source>
</evidence>
<sequence>MKTKEHTRQKDTQAMEQVKLKQKNSEKTESMTEESFLKDLHFFMKQRETPIERIPHLGFKQINLYLMFKAVMELGGYHQVTAQQLWKKVYNILGGNPRSTSAATCTRRHYEKLLLPYEYHLAGYGDEVPITLPRQRKRFHPDDEYNQGPKRADFSSLHHYNQYLQPSPISLPTYLAVSHPSVPSLSSPLHSRPMMSYIPPSPMETGTVKQSLEFLRHLAQEYKSSSGWTEPLNLSKKQGRLETSSNIPSSFTSPSMKKKEPKFLNKAPPLQQGNQSGVGEAPPPAQALINQTIRDELHVINLTSSCSSSPNMWKVAPSSTPPPSPTSPSHRPNYPSTVQTKHAPQQSLQVPVSKSGSSTTSQLNAGTINPTFPLDPYAGMEIQIPLSLLQNLIKGGLLLNTASNQYYLPSSKPIEIPSLPERMTSETNVDQPADLSLKNQVRNIKKGDISMNVSKSVYEKQAPESKPFAVKPLQIPQPAKFPFYSHVSHFKSPQRVFQEQQTCSKQVPSATVRIPDQPGLKFSGYSKDVAQTGAINSGIMSEKTMLSPPSDKTKASSASFVQITPEHLKLLFSNSPFRLESGKIC</sequence>
<dbReference type="Pfam" id="PF01388">
    <property type="entry name" value="ARID"/>
    <property type="match status" value="1"/>
</dbReference>
<evidence type="ECO:0000256" key="3">
    <source>
        <dbReference type="ARBA" id="ARBA00023242"/>
    </source>
</evidence>
<dbReference type="AlphaFoldDB" id="A0A7J6A4Y4"/>
<organism evidence="6 7">
    <name type="scientific">Ameiurus melas</name>
    <name type="common">Black bullhead</name>
    <name type="synonym">Silurus melas</name>
    <dbReference type="NCBI Taxonomy" id="219545"/>
    <lineage>
        <taxon>Eukaryota</taxon>
        <taxon>Metazoa</taxon>
        <taxon>Chordata</taxon>
        <taxon>Craniata</taxon>
        <taxon>Vertebrata</taxon>
        <taxon>Euteleostomi</taxon>
        <taxon>Actinopterygii</taxon>
        <taxon>Neopterygii</taxon>
        <taxon>Teleostei</taxon>
        <taxon>Ostariophysi</taxon>
        <taxon>Siluriformes</taxon>
        <taxon>Ictaluridae</taxon>
        <taxon>Ameiurus</taxon>
    </lineage>
</organism>
<evidence type="ECO:0000313" key="6">
    <source>
        <dbReference type="EMBL" id="KAF4077191.1"/>
    </source>
</evidence>
<keyword evidence="2" id="KW-0804">Transcription</keyword>
<proteinExistence type="predicted"/>
<dbReference type="GO" id="GO:0006357">
    <property type="term" value="P:regulation of transcription by RNA polymerase II"/>
    <property type="evidence" value="ECO:0007669"/>
    <property type="project" value="TreeGrafter"/>
</dbReference>
<evidence type="ECO:0000256" key="1">
    <source>
        <dbReference type="ARBA" id="ARBA00023015"/>
    </source>
</evidence>
<feature type="region of interest" description="Disordered" evidence="4">
    <location>
        <begin position="226"/>
        <end position="284"/>
    </location>
</feature>
<comment type="caution">
    <text evidence="6">The sequence shown here is derived from an EMBL/GenBank/DDBJ whole genome shotgun (WGS) entry which is preliminary data.</text>
</comment>
<dbReference type="InterPro" id="IPR051232">
    <property type="entry name" value="ARID/SWI1_ChromRemod"/>
</dbReference>
<protein>
    <recommendedName>
        <fullName evidence="5">ARID domain-containing protein</fullName>
    </recommendedName>
</protein>
<name>A0A7J6A4Y4_AMEME</name>
<gene>
    <name evidence="6" type="ORF">AMELA_G00205310</name>
</gene>
<feature type="compositionally biased region" description="Low complexity" evidence="4">
    <location>
        <begin position="243"/>
        <end position="255"/>
    </location>
</feature>
<feature type="compositionally biased region" description="Basic and acidic residues" evidence="4">
    <location>
        <begin position="23"/>
        <end position="32"/>
    </location>
</feature>
<dbReference type="SMART" id="SM00501">
    <property type="entry name" value="BRIGHT"/>
    <property type="match status" value="1"/>
</dbReference>
<keyword evidence="3" id="KW-0539">Nucleus</keyword>
<dbReference type="CDD" id="cd16869">
    <property type="entry name" value="ARID_ARID5"/>
    <property type="match status" value="1"/>
</dbReference>
<dbReference type="PROSITE" id="PS51011">
    <property type="entry name" value="ARID"/>
    <property type="match status" value="1"/>
</dbReference>
<dbReference type="PANTHER" id="PTHR13964:SF25">
    <property type="entry name" value="AT-RICH INTERACTIVE DOMAIN-CONTAINING PROTEIN 5A"/>
    <property type="match status" value="1"/>
</dbReference>
<feature type="compositionally biased region" description="Basic and acidic residues" evidence="4">
    <location>
        <begin position="1"/>
        <end position="13"/>
    </location>
</feature>
<feature type="domain" description="ARID" evidence="5">
    <location>
        <begin position="30"/>
        <end position="122"/>
    </location>
</feature>
<feature type="region of interest" description="Disordered" evidence="4">
    <location>
        <begin position="306"/>
        <end position="368"/>
    </location>
</feature>
<dbReference type="SUPFAM" id="SSF46774">
    <property type="entry name" value="ARID-like"/>
    <property type="match status" value="1"/>
</dbReference>
<dbReference type="PANTHER" id="PTHR13964">
    <property type="entry name" value="RBP-RELATED"/>
    <property type="match status" value="1"/>
</dbReference>
<dbReference type="SMART" id="SM01014">
    <property type="entry name" value="ARID"/>
    <property type="match status" value="1"/>
</dbReference>
<keyword evidence="7" id="KW-1185">Reference proteome</keyword>
<dbReference type="GO" id="GO:0000976">
    <property type="term" value="F:transcription cis-regulatory region binding"/>
    <property type="evidence" value="ECO:0007669"/>
    <property type="project" value="TreeGrafter"/>
</dbReference>
<feature type="region of interest" description="Disordered" evidence="4">
    <location>
        <begin position="1"/>
        <end position="32"/>
    </location>
</feature>
<dbReference type="GO" id="GO:0005634">
    <property type="term" value="C:nucleus"/>
    <property type="evidence" value="ECO:0007669"/>
    <property type="project" value="TreeGrafter"/>
</dbReference>
<evidence type="ECO:0000256" key="2">
    <source>
        <dbReference type="ARBA" id="ARBA00023163"/>
    </source>
</evidence>
<evidence type="ECO:0000313" key="7">
    <source>
        <dbReference type="Proteomes" id="UP000593565"/>
    </source>
</evidence>
<dbReference type="InterPro" id="IPR036431">
    <property type="entry name" value="ARID_dom_sf"/>
</dbReference>
<keyword evidence="1" id="KW-0805">Transcription regulation</keyword>
<dbReference type="EMBL" id="JAAGNN010000018">
    <property type="protein sequence ID" value="KAF4077191.1"/>
    <property type="molecule type" value="Genomic_DNA"/>
</dbReference>
<dbReference type="InterPro" id="IPR001606">
    <property type="entry name" value="ARID_dom"/>
</dbReference>
<dbReference type="Gene3D" id="1.10.150.60">
    <property type="entry name" value="ARID DNA-binding domain"/>
    <property type="match status" value="1"/>
</dbReference>